<dbReference type="RefSeq" id="WP_272749033.1">
    <property type="nucleotide sequence ID" value="NZ_JAQQKX010000013.1"/>
</dbReference>
<organism evidence="3 4">
    <name type="scientific">Asticcacaulis aquaticus</name>
    <dbReference type="NCBI Taxonomy" id="2984212"/>
    <lineage>
        <taxon>Bacteria</taxon>
        <taxon>Pseudomonadati</taxon>
        <taxon>Pseudomonadota</taxon>
        <taxon>Alphaproteobacteria</taxon>
        <taxon>Caulobacterales</taxon>
        <taxon>Caulobacteraceae</taxon>
        <taxon>Asticcacaulis</taxon>
    </lineage>
</organism>
<feature type="transmembrane region" description="Helical" evidence="1">
    <location>
        <begin position="6"/>
        <end position="25"/>
    </location>
</feature>
<evidence type="ECO:0000313" key="3">
    <source>
        <dbReference type="EMBL" id="MDC7684561.1"/>
    </source>
</evidence>
<evidence type="ECO:0000259" key="2">
    <source>
        <dbReference type="Pfam" id="PF07584"/>
    </source>
</evidence>
<keyword evidence="1" id="KW-0472">Membrane</keyword>
<dbReference type="InterPro" id="IPR011933">
    <property type="entry name" value="Double_TM_dom"/>
</dbReference>
<comment type="caution">
    <text evidence="3">The sequence shown here is derived from an EMBL/GenBank/DDBJ whole genome shotgun (WGS) entry which is preliminary data.</text>
</comment>
<keyword evidence="1" id="KW-0812">Transmembrane</keyword>
<feature type="domain" description="Aerotolerance regulator N-terminal" evidence="2">
    <location>
        <begin position="1"/>
        <end position="76"/>
    </location>
</feature>
<sequence length="374" mass="40724">MPGLLFPLGLAALTAVILPLVIHLMRRDEARPVMFAALRWLQAKPKPRQRIQFSEWPLLLMRLVLLILLALFLARPVLNSVVDRTPYVAVMPGLDPKTIGSDNVRLHWLAPDFPSTDSPAPKAPADFTSLIRHLDADLPKGVKLTIVVPETPQGADAERPILSREVDWRVMPGAMPAPQPVAARPLALSMRAATDQPGARYFRAAAAAWEGNATTGTLTDPLPPKDTVLVWLNSGPLPDAVTGWIKTGGTIIVSKDVQTPKSNAQTVLWRDDVGGPLIDSASLGKGRWLRFTRPLIPAEMPELLEPDFPDQLKALLTTPPAPSRVAARDYAPLTGRPAFAQAAIDLQPWLAVLVALVFGLERWLATSSRRRAAP</sequence>
<evidence type="ECO:0000256" key="1">
    <source>
        <dbReference type="SAM" id="Phobius"/>
    </source>
</evidence>
<proteinExistence type="predicted"/>
<dbReference type="PANTHER" id="PTHR37464">
    <property type="entry name" value="BLL2463 PROTEIN"/>
    <property type="match status" value="1"/>
</dbReference>
<dbReference type="Proteomes" id="UP001214854">
    <property type="component" value="Unassembled WGS sequence"/>
</dbReference>
<keyword evidence="4" id="KW-1185">Reference proteome</keyword>
<dbReference type="Pfam" id="PF07584">
    <property type="entry name" value="BatA"/>
    <property type="match status" value="1"/>
</dbReference>
<protein>
    <submittedName>
        <fullName evidence="3">BatA domain-containing protein</fullName>
    </submittedName>
</protein>
<accession>A0ABT5HYP0</accession>
<evidence type="ECO:0000313" key="4">
    <source>
        <dbReference type="Proteomes" id="UP001214854"/>
    </source>
</evidence>
<reference evidence="3 4" key="1">
    <citation type="submission" date="2023-01" db="EMBL/GenBank/DDBJ databases">
        <title>Novel species of the genus Asticcacaulis isolated from rivers.</title>
        <authorList>
            <person name="Lu H."/>
        </authorList>
    </citation>
    <scope>NUCLEOTIDE SEQUENCE [LARGE SCALE GENOMIC DNA]</scope>
    <source>
        <strain evidence="3 4">BYS171W</strain>
    </source>
</reference>
<dbReference type="InterPro" id="IPR024163">
    <property type="entry name" value="Aerotolerance_reg_N"/>
</dbReference>
<gene>
    <name evidence="3" type="ORF">PQU92_14850</name>
</gene>
<dbReference type="NCBIfam" id="TIGR02226">
    <property type="entry name" value="two_anch"/>
    <property type="match status" value="1"/>
</dbReference>
<feature type="transmembrane region" description="Helical" evidence="1">
    <location>
        <begin position="56"/>
        <end position="74"/>
    </location>
</feature>
<dbReference type="EMBL" id="JAQQKX010000013">
    <property type="protein sequence ID" value="MDC7684561.1"/>
    <property type="molecule type" value="Genomic_DNA"/>
</dbReference>
<dbReference type="PANTHER" id="PTHR37464:SF1">
    <property type="entry name" value="BLL2463 PROTEIN"/>
    <property type="match status" value="1"/>
</dbReference>
<name>A0ABT5HYP0_9CAUL</name>
<keyword evidence="1" id="KW-1133">Transmembrane helix</keyword>